<keyword evidence="1" id="KW-0175">Coiled coil</keyword>
<dbReference type="EMBL" id="KZ821647">
    <property type="protein sequence ID" value="PYH63942.1"/>
    <property type="molecule type" value="Genomic_DNA"/>
</dbReference>
<dbReference type="RefSeq" id="XP_025557736.1">
    <property type="nucleotide sequence ID" value="XM_025712878.1"/>
</dbReference>
<feature type="transmembrane region" description="Helical" evidence="3">
    <location>
        <begin position="211"/>
        <end position="232"/>
    </location>
</feature>
<evidence type="ECO:0000256" key="2">
    <source>
        <dbReference type="SAM" id="MobiDB-lite"/>
    </source>
</evidence>
<proteinExistence type="predicted"/>
<evidence type="ECO:0000313" key="4">
    <source>
        <dbReference type="EMBL" id="PYH63942.1"/>
    </source>
</evidence>
<evidence type="ECO:0000256" key="3">
    <source>
        <dbReference type="SAM" id="Phobius"/>
    </source>
</evidence>
<dbReference type="AlphaFoldDB" id="A0A319C587"/>
<keyword evidence="5" id="KW-1185">Reference proteome</keyword>
<evidence type="ECO:0000256" key="1">
    <source>
        <dbReference type="SAM" id="Coils"/>
    </source>
</evidence>
<name>A0A319C587_ASPVC</name>
<sequence length="240" mass="27374">MVRKTVASSWRSWTLRRHRRDSEVARHEGGTTQPQALATTGLDEAPNRSPYRKASPAACALPPTPIQGKTSRNGRRPLVVRLTSLTRRLSQVSDSDSRGIPSTSSLENNEACLATVKTLERENEALERQRGQSERLRGVESEKQKLLNDQNRWRQQLSERRAAQKMVLECSIPLFVGTSGFGALLVYQKVWIRPPRQLLYRQRQRLRIYGLLRRMDGIHSVTILILYLALIISRDFCSSN</sequence>
<keyword evidence="3" id="KW-0472">Membrane</keyword>
<dbReference type="GeneID" id="37217470"/>
<organism evidence="4 5">
    <name type="scientific">Aspergillus vadensis (strain CBS 113365 / IMI 142717 / IBT 24658)</name>
    <dbReference type="NCBI Taxonomy" id="1448311"/>
    <lineage>
        <taxon>Eukaryota</taxon>
        <taxon>Fungi</taxon>
        <taxon>Dikarya</taxon>
        <taxon>Ascomycota</taxon>
        <taxon>Pezizomycotina</taxon>
        <taxon>Eurotiomycetes</taxon>
        <taxon>Eurotiomycetidae</taxon>
        <taxon>Eurotiales</taxon>
        <taxon>Aspergillaceae</taxon>
        <taxon>Aspergillus</taxon>
        <taxon>Aspergillus subgen. Circumdati</taxon>
    </lineage>
</organism>
<keyword evidence="3" id="KW-0812">Transmembrane</keyword>
<accession>A0A319C587</accession>
<feature type="region of interest" description="Disordered" evidence="2">
    <location>
        <begin position="17"/>
        <end position="77"/>
    </location>
</feature>
<feature type="coiled-coil region" evidence="1">
    <location>
        <begin position="109"/>
        <end position="156"/>
    </location>
</feature>
<evidence type="ECO:0000313" key="5">
    <source>
        <dbReference type="Proteomes" id="UP000248405"/>
    </source>
</evidence>
<dbReference type="Proteomes" id="UP000248405">
    <property type="component" value="Unassembled WGS sequence"/>
</dbReference>
<reference evidence="4" key="1">
    <citation type="submission" date="2016-12" db="EMBL/GenBank/DDBJ databases">
        <title>The genomes of Aspergillus section Nigri reveals drivers in fungal speciation.</title>
        <authorList>
            <consortium name="DOE Joint Genome Institute"/>
            <person name="Vesth T.C."/>
            <person name="Nybo J."/>
            <person name="Theobald S."/>
            <person name="Brandl J."/>
            <person name="Frisvad J.C."/>
            <person name="Nielsen K.F."/>
            <person name="Lyhne E.K."/>
            <person name="Kogle M.E."/>
            <person name="Kuo A."/>
            <person name="Riley R."/>
            <person name="Clum A."/>
            <person name="Nolan M."/>
            <person name="Lipzen A."/>
            <person name="Salamov A."/>
            <person name="Henrissat B."/>
            <person name="Wiebenga A."/>
            <person name="De Vries R.P."/>
            <person name="Grigoriev I.V."/>
            <person name="Mortensen U.H."/>
            <person name="Andersen M.R."/>
            <person name="Baker S.E."/>
        </authorList>
    </citation>
    <scope>NUCLEOTIDE SEQUENCE [LARGE SCALE GENOMIC DNA]</scope>
    <source>
        <strain evidence="4">CBS 113365</strain>
    </source>
</reference>
<gene>
    <name evidence="4" type="ORF">BO88DRAFT_491777</name>
</gene>
<keyword evidence="3" id="KW-1133">Transmembrane helix</keyword>
<feature type="compositionally biased region" description="Basic and acidic residues" evidence="2">
    <location>
        <begin position="20"/>
        <end position="29"/>
    </location>
</feature>
<protein>
    <submittedName>
        <fullName evidence="4">Uncharacterized protein</fullName>
    </submittedName>
</protein>